<dbReference type="Proteomes" id="UP000541810">
    <property type="component" value="Unassembled WGS sequence"/>
</dbReference>
<dbReference type="NCBIfam" id="NF001533">
    <property type="entry name" value="PRK00364.2-4"/>
    <property type="match status" value="1"/>
</dbReference>
<dbReference type="InterPro" id="IPR011032">
    <property type="entry name" value="GroES-like_sf"/>
</dbReference>
<evidence type="ECO:0000256" key="1">
    <source>
        <dbReference type="ARBA" id="ARBA00006975"/>
    </source>
</evidence>
<dbReference type="RefSeq" id="WP_184676631.1">
    <property type="nucleotide sequence ID" value="NZ_JACHGY010000001.1"/>
</dbReference>
<evidence type="ECO:0000313" key="6">
    <source>
        <dbReference type="Proteomes" id="UP000541810"/>
    </source>
</evidence>
<evidence type="ECO:0000313" key="5">
    <source>
        <dbReference type="EMBL" id="MBB6429030.1"/>
    </source>
</evidence>
<sequence length="95" mass="10327">MKIKPLGDKIIVQRLEAEEKTASGIFLPEGAKEKPQQAKVIRVGTGKTLDNGTVTDFQVKEGDTIILGKWGGTEIKVDGQDYIVMGEDEVLAIVE</sequence>
<dbReference type="SUPFAM" id="SSF50129">
    <property type="entry name" value="GroES-like"/>
    <property type="match status" value="1"/>
</dbReference>
<organism evidence="5 6">
    <name type="scientific">Algisphaera agarilytica</name>
    <dbReference type="NCBI Taxonomy" id="1385975"/>
    <lineage>
        <taxon>Bacteria</taxon>
        <taxon>Pseudomonadati</taxon>
        <taxon>Planctomycetota</taxon>
        <taxon>Phycisphaerae</taxon>
        <taxon>Phycisphaerales</taxon>
        <taxon>Phycisphaeraceae</taxon>
        <taxon>Algisphaera</taxon>
    </lineage>
</organism>
<dbReference type="NCBIfam" id="NF001531">
    <property type="entry name" value="PRK00364.2-2"/>
    <property type="match status" value="1"/>
</dbReference>
<comment type="similarity">
    <text evidence="1 3 4">Belongs to the GroES chaperonin family.</text>
</comment>
<dbReference type="NCBIfam" id="NF001534">
    <property type="entry name" value="PRK00364.2-5"/>
    <property type="match status" value="1"/>
</dbReference>
<reference evidence="5 6" key="1">
    <citation type="submission" date="2020-08" db="EMBL/GenBank/DDBJ databases">
        <title>Genomic Encyclopedia of Type Strains, Phase IV (KMG-IV): sequencing the most valuable type-strain genomes for metagenomic binning, comparative biology and taxonomic classification.</title>
        <authorList>
            <person name="Goeker M."/>
        </authorList>
    </citation>
    <scope>NUCLEOTIDE SEQUENCE [LARGE SCALE GENOMIC DNA]</scope>
    <source>
        <strain evidence="5 6">DSM 103725</strain>
    </source>
</reference>
<proteinExistence type="inferred from homology"/>
<comment type="subcellular location">
    <subcellularLocation>
        <location evidence="3">Cytoplasm</location>
    </subcellularLocation>
</comment>
<dbReference type="GO" id="GO:0046872">
    <property type="term" value="F:metal ion binding"/>
    <property type="evidence" value="ECO:0007669"/>
    <property type="project" value="TreeGrafter"/>
</dbReference>
<evidence type="ECO:0000256" key="3">
    <source>
        <dbReference type="HAMAP-Rule" id="MF_00580"/>
    </source>
</evidence>
<keyword evidence="6" id="KW-1185">Reference proteome</keyword>
<dbReference type="InterPro" id="IPR020818">
    <property type="entry name" value="Chaperonin_GroES"/>
</dbReference>
<dbReference type="PROSITE" id="PS00681">
    <property type="entry name" value="CHAPERONINS_CPN10"/>
    <property type="match status" value="1"/>
</dbReference>
<dbReference type="PANTHER" id="PTHR10772">
    <property type="entry name" value="10 KDA HEAT SHOCK PROTEIN"/>
    <property type="match status" value="1"/>
</dbReference>
<dbReference type="Pfam" id="PF00166">
    <property type="entry name" value="Cpn10"/>
    <property type="match status" value="1"/>
</dbReference>
<dbReference type="PRINTS" id="PR00297">
    <property type="entry name" value="CHAPERONIN10"/>
</dbReference>
<comment type="caution">
    <text evidence="5">The sequence shown here is derived from an EMBL/GenBank/DDBJ whole genome shotgun (WGS) entry which is preliminary data.</text>
</comment>
<dbReference type="GO" id="GO:0051087">
    <property type="term" value="F:protein-folding chaperone binding"/>
    <property type="evidence" value="ECO:0007669"/>
    <property type="project" value="TreeGrafter"/>
</dbReference>
<comment type="function">
    <text evidence="3 4">Together with the chaperonin GroEL, plays an essential role in assisting protein folding. The GroEL-GroES system forms a nano-cage that allows encapsulation of the non-native substrate proteins and provides a physical environment optimized to promote and accelerate protein folding. GroES binds to the apical surface of the GroEL ring, thereby capping the opening of the GroEL channel.</text>
</comment>
<comment type="subunit">
    <text evidence="3">Heptamer of 7 subunits arranged in a ring. Interacts with the chaperonin GroEL.</text>
</comment>
<dbReference type="Gene3D" id="2.30.33.40">
    <property type="entry name" value="GroES chaperonin"/>
    <property type="match status" value="1"/>
</dbReference>
<dbReference type="FunFam" id="2.30.33.40:FF:000001">
    <property type="entry name" value="10 kDa chaperonin"/>
    <property type="match status" value="1"/>
</dbReference>
<name>A0A7X0LJ79_9BACT</name>
<protein>
    <recommendedName>
        <fullName evidence="3">Co-chaperonin GroES</fullName>
    </recommendedName>
    <alternativeName>
        <fullName evidence="3">10 kDa chaperonin</fullName>
    </alternativeName>
    <alternativeName>
        <fullName evidence="3">Chaperonin-10</fullName>
        <shortName evidence="3">Cpn10</shortName>
    </alternativeName>
</protein>
<dbReference type="InterPro" id="IPR037124">
    <property type="entry name" value="Chaperonin_GroES_sf"/>
</dbReference>
<dbReference type="GO" id="GO:0044183">
    <property type="term" value="F:protein folding chaperone"/>
    <property type="evidence" value="ECO:0007669"/>
    <property type="project" value="InterPro"/>
</dbReference>
<dbReference type="GO" id="GO:0051082">
    <property type="term" value="F:unfolded protein binding"/>
    <property type="evidence" value="ECO:0007669"/>
    <property type="project" value="TreeGrafter"/>
</dbReference>
<dbReference type="GO" id="GO:0005737">
    <property type="term" value="C:cytoplasm"/>
    <property type="evidence" value="ECO:0007669"/>
    <property type="project" value="UniProtKB-SubCell"/>
</dbReference>
<dbReference type="AlphaFoldDB" id="A0A7X0LJ79"/>
<accession>A0A7X0LJ79</accession>
<dbReference type="PANTHER" id="PTHR10772:SF63">
    <property type="entry name" value="20 KDA CHAPERONIN, CHLOROPLASTIC"/>
    <property type="match status" value="1"/>
</dbReference>
<dbReference type="CDD" id="cd00320">
    <property type="entry name" value="cpn10"/>
    <property type="match status" value="1"/>
</dbReference>
<gene>
    <name evidence="3" type="primary">groES</name>
    <name evidence="3" type="synonym">groS</name>
    <name evidence="5" type="ORF">HNQ40_000836</name>
</gene>
<dbReference type="SMART" id="SM00883">
    <property type="entry name" value="Cpn10"/>
    <property type="match status" value="1"/>
</dbReference>
<evidence type="ECO:0000256" key="4">
    <source>
        <dbReference type="RuleBase" id="RU000535"/>
    </source>
</evidence>
<keyword evidence="2 3" id="KW-0143">Chaperone</keyword>
<dbReference type="EMBL" id="JACHGY010000001">
    <property type="protein sequence ID" value="MBB6429030.1"/>
    <property type="molecule type" value="Genomic_DNA"/>
</dbReference>
<dbReference type="HAMAP" id="MF_00580">
    <property type="entry name" value="CH10"/>
    <property type="match status" value="1"/>
</dbReference>
<keyword evidence="3" id="KW-0963">Cytoplasm</keyword>
<dbReference type="InterPro" id="IPR018369">
    <property type="entry name" value="Chaprnonin_Cpn10_CS"/>
</dbReference>
<evidence type="ECO:0000256" key="2">
    <source>
        <dbReference type="ARBA" id="ARBA00023186"/>
    </source>
</evidence>
<dbReference type="GO" id="GO:0005524">
    <property type="term" value="F:ATP binding"/>
    <property type="evidence" value="ECO:0007669"/>
    <property type="project" value="InterPro"/>
</dbReference>